<feature type="region of interest" description="Disordered" evidence="1">
    <location>
        <begin position="1"/>
        <end position="70"/>
    </location>
</feature>
<evidence type="ECO:0000256" key="1">
    <source>
        <dbReference type="SAM" id="MobiDB-lite"/>
    </source>
</evidence>
<feature type="compositionally biased region" description="Polar residues" evidence="1">
    <location>
        <begin position="55"/>
        <end position="65"/>
    </location>
</feature>
<sequence>MQHDDEPSHARTTTEQQLLGEGVLRLSDVEPPLTSSPPTGQLLAEPIDDGPRLTTAHQQPETDSAASAIVPESRGKWRPVGVLVDGGDGPGRAGLGLGRDFLFCFICSIFQQNKDGFNEDFVNFLVNILPYVFASIANLFSRAQKVHMYT</sequence>
<protein>
    <submittedName>
        <fullName evidence="3">(northern house mosquito) hypothetical protein</fullName>
    </submittedName>
</protein>
<evidence type="ECO:0000313" key="3">
    <source>
        <dbReference type="EMBL" id="CAG6452380.1"/>
    </source>
</evidence>
<accession>A0A8D8AAU4</accession>
<reference evidence="3" key="1">
    <citation type="submission" date="2021-05" db="EMBL/GenBank/DDBJ databases">
        <authorList>
            <person name="Alioto T."/>
            <person name="Alioto T."/>
            <person name="Gomez Garrido J."/>
        </authorList>
    </citation>
    <scope>NUCLEOTIDE SEQUENCE</scope>
</reference>
<feature type="transmembrane region" description="Helical" evidence="2">
    <location>
        <begin position="121"/>
        <end position="140"/>
    </location>
</feature>
<dbReference type="EMBL" id="HBUE01020568">
    <property type="protein sequence ID" value="CAG6452380.1"/>
    <property type="molecule type" value="Transcribed_RNA"/>
</dbReference>
<dbReference type="AlphaFoldDB" id="A0A8D8AAU4"/>
<organism evidence="3">
    <name type="scientific">Culex pipiens</name>
    <name type="common">House mosquito</name>
    <dbReference type="NCBI Taxonomy" id="7175"/>
    <lineage>
        <taxon>Eukaryota</taxon>
        <taxon>Metazoa</taxon>
        <taxon>Ecdysozoa</taxon>
        <taxon>Arthropoda</taxon>
        <taxon>Hexapoda</taxon>
        <taxon>Insecta</taxon>
        <taxon>Pterygota</taxon>
        <taxon>Neoptera</taxon>
        <taxon>Endopterygota</taxon>
        <taxon>Diptera</taxon>
        <taxon>Nematocera</taxon>
        <taxon>Culicoidea</taxon>
        <taxon>Culicidae</taxon>
        <taxon>Culicinae</taxon>
        <taxon>Culicini</taxon>
        <taxon>Culex</taxon>
        <taxon>Culex</taxon>
    </lineage>
</organism>
<keyword evidence="2" id="KW-0812">Transmembrane</keyword>
<keyword evidence="2" id="KW-1133">Transmembrane helix</keyword>
<proteinExistence type="predicted"/>
<name>A0A8D8AAU4_CULPI</name>
<keyword evidence="2" id="KW-0472">Membrane</keyword>
<evidence type="ECO:0000256" key="2">
    <source>
        <dbReference type="SAM" id="Phobius"/>
    </source>
</evidence>